<dbReference type="InterPro" id="IPR000914">
    <property type="entry name" value="SBP_5_dom"/>
</dbReference>
<dbReference type="PANTHER" id="PTHR30290">
    <property type="entry name" value="PERIPLASMIC BINDING COMPONENT OF ABC TRANSPORTER"/>
    <property type="match status" value="1"/>
</dbReference>
<comment type="subcellular location">
    <subcellularLocation>
        <location evidence="1">Cell envelope</location>
    </subcellularLocation>
</comment>
<evidence type="ECO:0000256" key="2">
    <source>
        <dbReference type="ARBA" id="ARBA00005695"/>
    </source>
</evidence>
<accession>A0ABW2CIX1</accession>
<name>A0ABW2CIX1_9ACTN</name>
<dbReference type="InterPro" id="IPR039424">
    <property type="entry name" value="SBP_5"/>
</dbReference>
<comment type="similarity">
    <text evidence="2">Belongs to the bacterial solute-binding protein 5 family.</text>
</comment>
<protein>
    <submittedName>
        <fullName evidence="6">ABC transporter substrate-binding protein</fullName>
    </submittedName>
</protein>
<dbReference type="Gene3D" id="3.40.190.10">
    <property type="entry name" value="Periplasmic binding protein-like II"/>
    <property type="match status" value="1"/>
</dbReference>
<dbReference type="EMBL" id="JBHSXS010000006">
    <property type="protein sequence ID" value="MFC6880856.1"/>
    <property type="molecule type" value="Genomic_DNA"/>
</dbReference>
<evidence type="ECO:0000256" key="3">
    <source>
        <dbReference type="ARBA" id="ARBA00022448"/>
    </source>
</evidence>
<sequence length="535" mass="58160">MAVGCGVVACESSLGEAAEGGMFRLGSDQPIDSLNPFVAVVSESFSVFQQIYPNLVQLGPGDRYVPEFATDWTTSRDGRTWTFHTHAGATWSDGRPLTAADAAWTLSTIKKFQDGPAASMASHVTGLVSATAPDARTVVLTYSRPVANVLTQVTSVPILPEHVWKKYAGGDGGALTTFTNSAPVVCGGPFTLVKYVPKQVALFRRNPEYYGTKPRIAGFGIQFFGTDDAMILALKSHQLDGVQNVPNTSVENLEAAGFEVVSSPGLSFDSLTVNANPKQRAAHRELADPRVREALDRAINRDEIVRTSLLGRGRPGSSIIPPGTAHWYDRTVTPTPYDPEAANRLLDQAGYRRGPGGVRIANGHPMRYPMILPDDTSSGYGLRSFQIVRSDFARIGVRLTPRLLDNAAANDALAADDSKEFTMSMWAWSGAASDPDDTLNYLTCRSWGTLNDTGYCGREWDRLYAEQGAAMDPAARRRIVDRMQRMAARQRILLVLDYADKIEAHSRSWTDLPLVGGESFSAESKIPLQSVRRAG</sequence>
<reference evidence="7" key="1">
    <citation type="journal article" date="2019" name="Int. J. Syst. Evol. Microbiol.">
        <title>The Global Catalogue of Microorganisms (GCM) 10K type strain sequencing project: providing services to taxonomists for standard genome sequencing and annotation.</title>
        <authorList>
            <consortium name="The Broad Institute Genomics Platform"/>
            <consortium name="The Broad Institute Genome Sequencing Center for Infectious Disease"/>
            <person name="Wu L."/>
            <person name="Ma J."/>
        </authorList>
    </citation>
    <scope>NUCLEOTIDE SEQUENCE [LARGE SCALE GENOMIC DNA]</scope>
    <source>
        <strain evidence="7">JCM 3369</strain>
    </source>
</reference>
<evidence type="ECO:0000256" key="4">
    <source>
        <dbReference type="ARBA" id="ARBA00022729"/>
    </source>
</evidence>
<keyword evidence="3" id="KW-0813">Transport</keyword>
<proteinExistence type="inferred from homology"/>
<gene>
    <name evidence="6" type="ORF">ACFQKB_13900</name>
</gene>
<evidence type="ECO:0000259" key="5">
    <source>
        <dbReference type="Pfam" id="PF00496"/>
    </source>
</evidence>
<keyword evidence="4" id="KW-0732">Signal</keyword>
<comment type="caution">
    <text evidence="6">The sequence shown here is derived from an EMBL/GenBank/DDBJ whole genome shotgun (WGS) entry which is preliminary data.</text>
</comment>
<dbReference type="Gene3D" id="3.10.105.10">
    <property type="entry name" value="Dipeptide-binding Protein, Domain 3"/>
    <property type="match status" value="1"/>
</dbReference>
<evidence type="ECO:0000256" key="1">
    <source>
        <dbReference type="ARBA" id="ARBA00004196"/>
    </source>
</evidence>
<organism evidence="6 7">
    <name type="scientific">Actinomadura yumaensis</name>
    <dbReference type="NCBI Taxonomy" id="111807"/>
    <lineage>
        <taxon>Bacteria</taxon>
        <taxon>Bacillati</taxon>
        <taxon>Actinomycetota</taxon>
        <taxon>Actinomycetes</taxon>
        <taxon>Streptosporangiales</taxon>
        <taxon>Thermomonosporaceae</taxon>
        <taxon>Actinomadura</taxon>
    </lineage>
</organism>
<evidence type="ECO:0000313" key="7">
    <source>
        <dbReference type="Proteomes" id="UP001596380"/>
    </source>
</evidence>
<dbReference type="InterPro" id="IPR030678">
    <property type="entry name" value="Peptide/Ni-bd"/>
</dbReference>
<dbReference type="Proteomes" id="UP001596380">
    <property type="component" value="Unassembled WGS sequence"/>
</dbReference>
<evidence type="ECO:0000313" key="6">
    <source>
        <dbReference type="EMBL" id="MFC6880856.1"/>
    </source>
</evidence>
<dbReference type="PIRSF" id="PIRSF002741">
    <property type="entry name" value="MppA"/>
    <property type="match status" value="1"/>
</dbReference>
<dbReference type="RefSeq" id="WP_160826337.1">
    <property type="nucleotide sequence ID" value="NZ_JBHSXS010000006.1"/>
</dbReference>
<dbReference type="SUPFAM" id="SSF53850">
    <property type="entry name" value="Periplasmic binding protein-like II"/>
    <property type="match status" value="1"/>
</dbReference>
<dbReference type="Pfam" id="PF00496">
    <property type="entry name" value="SBP_bac_5"/>
    <property type="match status" value="1"/>
</dbReference>
<dbReference type="PANTHER" id="PTHR30290:SF10">
    <property type="entry name" value="PERIPLASMIC OLIGOPEPTIDE-BINDING PROTEIN-RELATED"/>
    <property type="match status" value="1"/>
</dbReference>
<feature type="domain" description="Solute-binding protein family 5" evidence="5">
    <location>
        <begin position="64"/>
        <end position="443"/>
    </location>
</feature>
<keyword evidence="7" id="KW-1185">Reference proteome</keyword>
<dbReference type="CDD" id="cd08513">
    <property type="entry name" value="PBP2_thermophilic_Hb8_like"/>
    <property type="match status" value="1"/>
</dbReference>